<keyword evidence="5 7" id="KW-0378">Hydrolase</keyword>
<comment type="function">
    <text evidence="1 7">RNaseP catalyzes the removal of the 5'-leader sequence from pre-tRNA to produce the mature 5'-terminus. It can also cleave other RNA substrates such as 4.5S RNA. The protein component plays an auxiliary but essential role in vivo by binding to the 5'-leader sequence and broadening the substrate specificity of the ribozyme.</text>
</comment>
<evidence type="ECO:0000256" key="4">
    <source>
        <dbReference type="ARBA" id="ARBA00022759"/>
    </source>
</evidence>
<dbReference type="SUPFAM" id="SSF54211">
    <property type="entry name" value="Ribosomal protein S5 domain 2-like"/>
    <property type="match status" value="1"/>
</dbReference>
<name>T2IDF6_CROWT</name>
<evidence type="ECO:0000256" key="8">
    <source>
        <dbReference type="NCBIfam" id="TIGR00188"/>
    </source>
</evidence>
<comment type="caution">
    <text evidence="9">The sequence shown here is derived from an EMBL/GenBank/DDBJ whole genome shotgun (WGS) entry which is preliminary data.</text>
</comment>
<dbReference type="Proteomes" id="UP000018348">
    <property type="component" value="Unassembled WGS sequence"/>
</dbReference>
<dbReference type="HAMAP" id="MF_00227">
    <property type="entry name" value="RNase_P"/>
    <property type="match status" value="1"/>
</dbReference>
<dbReference type="PROSITE" id="PS00648">
    <property type="entry name" value="RIBONUCLEASE_P"/>
    <property type="match status" value="1"/>
</dbReference>
<gene>
    <name evidence="7" type="primary">rnpA</name>
    <name evidence="9" type="ORF">CWATWH8502_4883</name>
</gene>
<dbReference type="InterPro" id="IPR000100">
    <property type="entry name" value="RNase_P"/>
</dbReference>
<dbReference type="PANTHER" id="PTHR33992">
    <property type="entry name" value="RIBONUCLEASE P PROTEIN COMPONENT"/>
    <property type="match status" value="1"/>
</dbReference>
<reference evidence="9 10" key="2">
    <citation type="submission" date="2013-09" db="EMBL/GenBank/DDBJ databases">
        <title>Whole genome comparison of six Crocosphaera watsonii strains with differing phenotypes.</title>
        <authorList>
            <person name="Bench S.R."/>
            <person name="Heller P."/>
            <person name="Frank I."/>
            <person name="Arciniega M."/>
            <person name="Shilova I.N."/>
            <person name="Zehr J.P."/>
        </authorList>
    </citation>
    <scope>NUCLEOTIDE SEQUENCE [LARGE SCALE GENOMIC DNA]</scope>
    <source>
        <strain evidence="9 10">WH 8502</strain>
    </source>
</reference>
<keyword evidence="2 7" id="KW-0819">tRNA processing</keyword>
<dbReference type="Gene3D" id="3.30.230.10">
    <property type="match status" value="1"/>
</dbReference>
<sequence length="127" mass="14871">MGLPKSNRLRHPKAFQTVYNRGKRYQSHHLVMKVLSKADQQPTTPPTQFGISVSRKVSKKAVTRNRLKRQIKGVIRVFLPMIKPGYQVVIVVKRNATECKYEHFLRELEELLIKAEIIHGYKREHIL</sequence>
<reference evidence="9 10" key="1">
    <citation type="submission" date="2013-01" db="EMBL/GenBank/DDBJ databases">
        <authorList>
            <person name="Bench S."/>
        </authorList>
    </citation>
    <scope>NUCLEOTIDE SEQUENCE [LARGE SCALE GENOMIC DNA]</scope>
    <source>
        <strain evidence="9 10">WH 8502</strain>
    </source>
</reference>
<dbReference type="GO" id="GO:0042781">
    <property type="term" value="F:3'-tRNA processing endoribonuclease activity"/>
    <property type="evidence" value="ECO:0007669"/>
    <property type="project" value="TreeGrafter"/>
</dbReference>
<comment type="catalytic activity">
    <reaction evidence="7">
        <text>Endonucleolytic cleavage of RNA, removing 5'-extranucleotides from tRNA precursor.</text>
        <dbReference type="EC" id="3.1.26.5"/>
    </reaction>
</comment>
<keyword evidence="6 7" id="KW-0694">RNA-binding</keyword>
<dbReference type="GO" id="GO:0001682">
    <property type="term" value="P:tRNA 5'-leader removal"/>
    <property type="evidence" value="ECO:0007669"/>
    <property type="project" value="UniProtKB-UniRule"/>
</dbReference>
<organism evidence="9 10">
    <name type="scientific">Crocosphaera watsonii WH 8502</name>
    <dbReference type="NCBI Taxonomy" id="423474"/>
    <lineage>
        <taxon>Bacteria</taxon>
        <taxon>Bacillati</taxon>
        <taxon>Cyanobacteriota</taxon>
        <taxon>Cyanophyceae</taxon>
        <taxon>Oscillatoriophycideae</taxon>
        <taxon>Chroococcales</taxon>
        <taxon>Aphanothecaceae</taxon>
        <taxon>Crocosphaera</taxon>
    </lineage>
</organism>
<dbReference type="GO" id="GO:0000049">
    <property type="term" value="F:tRNA binding"/>
    <property type="evidence" value="ECO:0007669"/>
    <property type="project" value="UniProtKB-UniRule"/>
</dbReference>
<dbReference type="InterPro" id="IPR020568">
    <property type="entry name" value="Ribosomal_Su5_D2-typ_SF"/>
</dbReference>
<evidence type="ECO:0000256" key="1">
    <source>
        <dbReference type="ARBA" id="ARBA00002663"/>
    </source>
</evidence>
<dbReference type="GO" id="GO:0030677">
    <property type="term" value="C:ribonuclease P complex"/>
    <property type="evidence" value="ECO:0007669"/>
    <property type="project" value="TreeGrafter"/>
</dbReference>
<dbReference type="InterPro" id="IPR014721">
    <property type="entry name" value="Ribsml_uS5_D2-typ_fold_subgr"/>
</dbReference>
<protein>
    <recommendedName>
        <fullName evidence="7 8">Ribonuclease P protein component</fullName>
        <shortName evidence="7">RNase P protein</shortName>
        <shortName evidence="7">RNaseP protein</shortName>
        <ecNumber evidence="7 8">3.1.26.5</ecNumber>
    </recommendedName>
    <alternativeName>
        <fullName evidence="7">Protein C5</fullName>
    </alternativeName>
</protein>
<dbReference type="EC" id="3.1.26.5" evidence="7 8"/>
<keyword evidence="4 7" id="KW-0255">Endonuclease</keyword>
<dbReference type="GO" id="GO:0004526">
    <property type="term" value="F:ribonuclease P activity"/>
    <property type="evidence" value="ECO:0007669"/>
    <property type="project" value="UniProtKB-UniRule"/>
</dbReference>
<evidence type="ECO:0000256" key="7">
    <source>
        <dbReference type="HAMAP-Rule" id="MF_00227"/>
    </source>
</evidence>
<evidence type="ECO:0000256" key="2">
    <source>
        <dbReference type="ARBA" id="ARBA00022694"/>
    </source>
</evidence>
<dbReference type="EMBL" id="CAQK01000491">
    <property type="protein sequence ID" value="CCQ51561.1"/>
    <property type="molecule type" value="Genomic_DNA"/>
</dbReference>
<accession>T2IDF6</accession>
<comment type="subunit">
    <text evidence="7">Consists of a catalytic RNA component (M1 or rnpB) and a protein subunit.</text>
</comment>
<comment type="similarity">
    <text evidence="7">Belongs to the RnpA family.</text>
</comment>
<dbReference type="InterPro" id="IPR020539">
    <property type="entry name" value="RNase_P_CS"/>
</dbReference>
<evidence type="ECO:0000313" key="10">
    <source>
        <dbReference type="Proteomes" id="UP000018348"/>
    </source>
</evidence>
<dbReference type="NCBIfam" id="TIGR00188">
    <property type="entry name" value="rnpA"/>
    <property type="match status" value="1"/>
</dbReference>
<keyword evidence="3 7" id="KW-0540">Nuclease</keyword>
<evidence type="ECO:0000256" key="6">
    <source>
        <dbReference type="ARBA" id="ARBA00022884"/>
    </source>
</evidence>
<dbReference type="PANTHER" id="PTHR33992:SF1">
    <property type="entry name" value="RIBONUCLEASE P PROTEIN COMPONENT"/>
    <property type="match status" value="1"/>
</dbReference>
<evidence type="ECO:0000256" key="3">
    <source>
        <dbReference type="ARBA" id="ARBA00022722"/>
    </source>
</evidence>
<dbReference type="RefSeq" id="WP_021830817.1">
    <property type="nucleotide sequence ID" value="NZ_CAQK01000491.1"/>
</dbReference>
<evidence type="ECO:0000313" key="9">
    <source>
        <dbReference type="EMBL" id="CCQ51561.1"/>
    </source>
</evidence>
<dbReference type="AlphaFoldDB" id="T2IDF6"/>
<dbReference type="GeneID" id="88765573"/>
<dbReference type="Pfam" id="PF00825">
    <property type="entry name" value="Ribonuclease_P"/>
    <property type="match status" value="1"/>
</dbReference>
<evidence type="ECO:0000256" key="5">
    <source>
        <dbReference type="ARBA" id="ARBA00022801"/>
    </source>
</evidence>
<proteinExistence type="inferred from homology"/>